<organism evidence="2 3">
    <name type="scientific">Armadillidium nasatum</name>
    <dbReference type="NCBI Taxonomy" id="96803"/>
    <lineage>
        <taxon>Eukaryota</taxon>
        <taxon>Metazoa</taxon>
        <taxon>Ecdysozoa</taxon>
        <taxon>Arthropoda</taxon>
        <taxon>Crustacea</taxon>
        <taxon>Multicrustacea</taxon>
        <taxon>Malacostraca</taxon>
        <taxon>Eumalacostraca</taxon>
        <taxon>Peracarida</taxon>
        <taxon>Isopoda</taxon>
        <taxon>Oniscidea</taxon>
        <taxon>Crinocheta</taxon>
        <taxon>Armadillidiidae</taxon>
        <taxon>Armadillidium</taxon>
    </lineage>
</organism>
<dbReference type="Proteomes" id="UP000326759">
    <property type="component" value="Unassembled WGS sequence"/>
</dbReference>
<evidence type="ECO:0000313" key="3">
    <source>
        <dbReference type="Proteomes" id="UP000326759"/>
    </source>
</evidence>
<sequence length="68" mass="7886">MKLLLPLILFCLVFLVNNNTARVSPIREDPIRCPPMYRIRCQHEKLGGMQCKNGARQIHKIFPRIVAL</sequence>
<feature type="chain" id="PRO_5024463224" evidence="1">
    <location>
        <begin position="22"/>
        <end position="68"/>
    </location>
</feature>
<gene>
    <name evidence="2" type="ORF">Anas_12956</name>
</gene>
<proteinExistence type="predicted"/>
<comment type="caution">
    <text evidence="2">The sequence shown here is derived from an EMBL/GenBank/DDBJ whole genome shotgun (WGS) entry which is preliminary data.</text>
</comment>
<evidence type="ECO:0000256" key="1">
    <source>
        <dbReference type="SAM" id="SignalP"/>
    </source>
</evidence>
<dbReference type="AlphaFoldDB" id="A0A5N5T7Q7"/>
<name>A0A5N5T7Q7_9CRUS</name>
<accession>A0A5N5T7Q7</accession>
<feature type="signal peptide" evidence="1">
    <location>
        <begin position="1"/>
        <end position="21"/>
    </location>
</feature>
<keyword evidence="1" id="KW-0732">Signal</keyword>
<reference evidence="2 3" key="1">
    <citation type="journal article" date="2019" name="PLoS Biol.">
        <title>Sex chromosomes control vertical transmission of feminizing Wolbachia symbionts in an isopod.</title>
        <authorList>
            <person name="Becking T."/>
            <person name="Chebbi M.A."/>
            <person name="Giraud I."/>
            <person name="Moumen B."/>
            <person name="Laverre T."/>
            <person name="Caubet Y."/>
            <person name="Peccoud J."/>
            <person name="Gilbert C."/>
            <person name="Cordaux R."/>
        </authorList>
    </citation>
    <scope>NUCLEOTIDE SEQUENCE [LARGE SCALE GENOMIC DNA]</scope>
    <source>
        <strain evidence="2">ANa2</strain>
        <tissue evidence="2">Whole body excluding digestive tract and cuticle</tissue>
    </source>
</reference>
<dbReference type="EMBL" id="SEYY01007320">
    <property type="protein sequence ID" value="KAB7502522.1"/>
    <property type="molecule type" value="Genomic_DNA"/>
</dbReference>
<evidence type="ECO:0000313" key="2">
    <source>
        <dbReference type="EMBL" id="KAB7502522.1"/>
    </source>
</evidence>
<keyword evidence="3" id="KW-1185">Reference proteome</keyword>
<protein>
    <submittedName>
        <fullName evidence="2">Uncharacterized protein</fullName>
    </submittedName>
</protein>